<dbReference type="Proteomes" id="UP001356427">
    <property type="component" value="Unassembled WGS sequence"/>
</dbReference>
<feature type="domain" description="Chromo" evidence="3">
    <location>
        <begin position="136"/>
        <end position="174"/>
    </location>
</feature>
<protein>
    <recommendedName>
        <fullName evidence="3">Chromo domain-containing protein</fullName>
    </recommendedName>
</protein>
<evidence type="ECO:0000256" key="2">
    <source>
        <dbReference type="SAM" id="MobiDB-lite"/>
    </source>
</evidence>
<evidence type="ECO:0000313" key="5">
    <source>
        <dbReference type="Proteomes" id="UP001356427"/>
    </source>
</evidence>
<organism evidence="4 5">
    <name type="scientific">Coregonus suidteri</name>
    <dbReference type="NCBI Taxonomy" id="861788"/>
    <lineage>
        <taxon>Eukaryota</taxon>
        <taxon>Metazoa</taxon>
        <taxon>Chordata</taxon>
        <taxon>Craniata</taxon>
        <taxon>Vertebrata</taxon>
        <taxon>Euteleostomi</taxon>
        <taxon>Actinopterygii</taxon>
        <taxon>Neopterygii</taxon>
        <taxon>Teleostei</taxon>
        <taxon>Protacanthopterygii</taxon>
        <taxon>Salmoniformes</taxon>
        <taxon>Salmonidae</taxon>
        <taxon>Coregoninae</taxon>
        <taxon>Coregonus</taxon>
    </lineage>
</organism>
<name>A0AAN8QCS1_9TELE</name>
<dbReference type="PROSITE" id="PS50013">
    <property type="entry name" value="CHROMO_2"/>
    <property type="match status" value="1"/>
</dbReference>
<feature type="non-terminal residue" evidence="4">
    <location>
        <position position="174"/>
    </location>
</feature>
<gene>
    <name evidence="4" type="ORF">J4Q44_G00382940</name>
</gene>
<dbReference type="InterPro" id="IPR016197">
    <property type="entry name" value="Chromo-like_dom_sf"/>
</dbReference>
<dbReference type="EMBL" id="JAGTTL010000040">
    <property type="protein sequence ID" value="KAK6291528.1"/>
    <property type="molecule type" value="Genomic_DNA"/>
</dbReference>
<dbReference type="AlphaFoldDB" id="A0AAN8QCS1"/>
<accession>A0AAN8QCS1</accession>
<comment type="subcellular location">
    <subcellularLocation>
        <location evidence="1">Nucleus</location>
    </subcellularLocation>
</comment>
<dbReference type="InterPro" id="IPR023780">
    <property type="entry name" value="Chromo_domain"/>
</dbReference>
<dbReference type="Gene3D" id="2.40.50.40">
    <property type="match status" value="1"/>
</dbReference>
<evidence type="ECO:0000313" key="4">
    <source>
        <dbReference type="EMBL" id="KAK6291528.1"/>
    </source>
</evidence>
<feature type="compositionally biased region" description="Basic and acidic residues" evidence="2">
    <location>
        <begin position="1"/>
        <end position="10"/>
    </location>
</feature>
<feature type="region of interest" description="Disordered" evidence="2">
    <location>
        <begin position="1"/>
        <end position="46"/>
    </location>
</feature>
<evidence type="ECO:0000259" key="3">
    <source>
        <dbReference type="PROSITE" id="PS50013"/>
    </source>
</evidence>
<proteinExistence type="predicted"/>
<reference evidence="4 5" key="1">
    <citation type="submission" date="2021-04" db="EMBL/GenBank/DDBJ databases">
        <authorList>
            <person name="De Guttry C."/>
            <person name="Zahm M."/>
            <person name="Klopp C."/>
            <person name="Cabau C."/>
            <person name="Louis A."/>
            <person name="Berthelot C."/>
            <person name="Parey E."/>
            <person name="Roest Crollius H."/>
            <person name="Montfort J."/>
            <person name="Robinson-Rechavi M."/>
            <person name="Bucao C."/>
            <person name="Bouchez O."/>
            <person name="Gislard M."/>
            <person name="Lluch J."/>
            <person name="Milhes M."/>
            <person name="Lampietro C."/>
            <person name="Lopez Roques C."/>
            <person name="Donnadieu C."/>
            <person name="Braasch I."/>
            <person name="Desvignes T."/>
            <person name="Postlethwait J."/>
            <person name="Bobe J."/>
            <person name="Wedekind C."/>
            <person name="Guiguen Y."/>
        </authorList>
    </citation>
    <scope>NUCLEOTIDE SEQUENCE [LARGE SCALE GENOMIC DNA]</scope>
    <source>
        <strain evidence="4">Cs_M1</strain>
        <tissue evidence="4">Blood</tissue>
    </source>
</reference>
<keyword evidence="5" id="KW-1185">Reference proteome</keyword>
<dbReference type="Pfam" id="PF00385">
    <property type="entry name" value="Chromo"/>
    <property type="match status" value="1"/>
</dbReference>
<sequence length="174" mass="19481">MSLSGEREEGGPASKMSLSGEHDTKAKRISNQTLRSVSPVPSHLSMKSDFSMERPIHFSDGPVTFDPRISNQIRRSVSPVPSHLSMKSDFSMHQPIHFSDGPVTFDPRPVVAGPLQDFEIEETPPPPLDIEGAPAYTVRAILDSRRRMGGLQYLVEWEGYGPEERCWVPRRDIL</sequence>
<comment type="caution">
    <text evidence="4">The sequence shown here is derived from an EMBL/GenBank/DDBJ whole genome shotgun (WGS) entry which is preliminary data.</text>
</comment>
<dbReference type="GO" id="GO:0005634">
    <property type="term" value="C:nucleus"/>
    <property type="evidence" value="ECO:0007669"/>
    <property type="project" value="UniProtKB-SubCell"/>
</dbReference>
<evidence type="ECO:0000256" key="1">
    <source>
        <dbReference type="ARBA" id="ARBA00004123"/>
    </source>
</evidence>
<dbReference type="InterPro" id="IPR000953">
    <property type="entry name" value="Chromo/chromo_shadow_dom"/>
</dbReference>
<dbReference type="SUPFAM" id="SSF54160">
    <property type="entry name" value="Chromo domain-like"/>
    <property type="match status" value="1"/>
</dbReference>